<sequence length="535" mass="60407">MNLQSIDSQAVRSKVDAEYPSAAHVKRFLEVWCSGLYKKEDLLTRPQEILDAHHVAIDPSLISVLFESKFLRGKSGKFDLLPPQFDAFRDFMMTKIQWRQQIRTGSAPADPIFREFRERQIQRCEIELGSDQNTAIVHTPVVFELTRGCSVKCWFCALDAPPLTGIFDYSPENARFFRDVLRVVKDVIGPASKWASSYWGTDPLDNPDQEKFSLDFREILGMYPQTTTAIPLRAPERTRKLLEVSHASGCLVNRFSVRTPAQLRKIHDTFSAEELLYTELVLQNLESDSVKARAGRLIHFADDLPKLAAKDEEKLLNMLQEREPELAAKATSILINLPGSTEPIIRATSNADEEDTSEEYNVSINVPGTTSCLTGFKINMVDRTVELLSPCPANERWPLGHIVFEEGTFDTAEDLRTLMLGMISRNMAERVVPESLVRFVPRLIYREDPEGFRLGSVFGNGVICHDPTRSAYLHRLGNLLREGKKRAGEIAMLCFYEFGVPENYTMGSINNMFHQGIIAEEPIATEAPIAVAAYQ</sequence>
<accession>J9ZW29</accession>
<dbReference type="InterPro" id="IPR030950">
    <property type="entry name" value="rSAM_PoyD"/>
</dbReference>
<organism evidence="1">
    <name type="scientific">Bacterium symbiont subsp. Theonella swinhoei (strain pTSMAC1)</name>
    <dbReference type="NCBI Taxonomy" id="1221190"/>
    <lineage>
        <taxon>Bacteria</taxon>
    </lineage>
</organism>
<name>J9ZW29_BACS1</name>
<protein>
    <submittedName>
        <fullName evidence="1">Epimerase</fullName>
    </submittedName>
</protein>
<dbReference type="EMBL" id="JX456532">
    <property type="protein sequence ID" value="AFS60640.1"/>
    <property type="molecule type" value="Genomic_DNA"/>
</dbReference>
<evidence type="ECO:0000313" key="1">
    <source>
        <dbReference type="EMBL" id="AFS60640.1"/>
    </source>
</evidence>
<reference evidence="1" key="1">
    <citation type="journal article" date="2012" name="Science">
        <title>Metagenome mining reveals polytheonamides as posttranslationally modified ribosomal peptides.</title>
        <authorList>
            <person name="Freeman M.F."/>
            <person name="Gurgui C."/>
            <person name="Helf M.J."/>
            <person name="Morinaka B.I."/>
            <person name="Uria A.R."/>
            <person name="Oldham N.J."/>
            <person name="Sahl H.G."/>
            <person name="Matsunaga S."/>
            <person name="Piel J."/>
        </authorList>
    </citation>
    <scope>NUCLEOTIDE SEQUENCE</scope>
</reference>
<dbReference type="AlphaFoldDB" id="J9ZW29"/>
<gene>
    <name evidence="1" type="primary">poyD</name>
</gene>
<dbReference type="NCBIfam" id="TIGR04517">
    <property type="entry name" value="rSAM_PoyD"/>
    <property type="match status" value="1"/>
</dbReference>
<proteinExistence type="predicted"/>